<evidence type="ECO:0000256" key="1">
    <source>
        <dbReference type="ARBA" id="ARBA00009254"/>
    </source>
</evidence>
<dbReference type="HAMAP" id="MF_00374">
    <property type="entry name" value="Ribosomal_uL29"/>
    <property type="match status" value="1"/>
</dbReference>
<dbReference type="AlphaFoldDB" id="A0A327X4W8"/>
<dbReference type="Pfam" id="PF00831">
    <property type="entry name" value="Ribosomal_L29"/>
    <property type="match status" value="1"/>
</dbReference>
<accession>A0A327X4W8</accession>
<dbReference type="InterPro" id="IPR018254">
    <property type="entry name" value="Ribosomal_uL29_CS"/>
</dbReference>
<organism evidence="6 7">
    <name type="scientific">Larkinella arboricola</name>
    <dbReference type="NCBI Taxonomy" id="643671"/>
    <lineage>
        <taxon>Bacteria</taxon>
        <taxon>Pseudomonadati</taxon>
        <taxon>Bacteroidota</taxon>
        <taxon>Cytophagia</taxon>
        <taxon>Cytophagales</taxon>
        <taxon>Spirosomataceae</taxon>
        <taxon>Larkinella</taxon>
    </lineage>
</organism>
<proteinExistence type="inferred from homology"/>
<sequence length="64" mass="7387">MKKNEIKSLTVEQLNEQVAAEKDRLQKLKFAHAISPIENPMRIRTTRKLIAQLLTELTNKQKAS</sequence>
<comment type="similarity">
    <text evidence="1 5">Belongs to the universal ribosomal protein uL29 family.</text>
</comment>
<dbReference type="InterPro" id="IPR036049">
    <property type="entry name" value="Ribosomal_uL29_sf"/>
</dbReference>
<dbReference type="GO" id="GO:1990904">
    <property type="term" value="C:ribonucleoprotein complex"/>
    <property type="evidence" value="ECO:0007669"/>
    <property type="project" value="UniProtKB-KW"/>
</dbReference>
<dbReference type="InterPro" id="IPR001854">
    <property type="entry name" value="Ribosomal_uL29"/>
</dbReference>
<evidence type="ECO:0000256" key="4">
    <source>
        <dbReference type="ARBA" id="ARBA00035204"/>
    </source>
</evidence>
<dbReference type="GO" id="GO:0006412">
    <property type="term" value="P:translation"/>
    <property type="evidence" value="ECO:0007669"/>
    <property type="project" value="UniProtKB-UniRule"/>
</dbReference>
<keyword evidence="3 5" id="KW-0687">Ribonucleoprotein</keyword>
<keyword evidence="2 5" id="KW-0689">Ribosomal protein</keyword>
<gene>
    <name evidence="5" type="primary">rpmC</name>
    <name evidence="6" type="ORF">LX87_00059</name>
</gene>
<keyword evidence="7" id="KW-1185">Reference proteome</keyword>
<dbReference type="Proteomes" id="UP000248790">
    <property type="component" value="Unassembled WGS sequence"/>
</dbReference>
<reference evidence="6 7" key="1">
    <citation type="submission" date="2018-06" db="EMBL/GenBank/DDBJ databases">
        <title>Genomic Encyclopedia of Archaeal and Bacterial Type Strains, Phase II (KMG-II): from individual species to whole genera.</title>
        <authorList>
            <person name="Goeker M."/>
        </authorList>
    </citation>
    <scope>NUCLEOTIDE SEQUENCE [LARGE SCALE GENOMIC DNA]</scope>
    <source>
        <strain evidence="6 7">DSM 21851</strain>
    </source>
</reference>
<dbReference type="EMBL" id="QLMC01000001">
    <property type="protein sequence ID" value="RAK01945.1"/>
    <property type="molecule type" value="Genomic_DNA"/>
</dbReference>
<evidence type="ECO:0000256" key="2">
    <source>
        <dbReference type="ARBA" id="ARBA00022980"/>
    </source>
</evidence>
<dbReference type="OrthoDB" id="5296761at2"/>
<evidence type="ECO:0000256" key="5">
    <source>
        <dbReference type="HAMAP-Rule" id="MF_00374"/>
    </source>
</evidence>
<name>A0A327X4W8_LARAB</name>
<dbReference type="GO" id="GO:0005840">
    <property type="term" value="C:ribosome"/>
    <property type="evidence" value="ECO:0007669"/>
    <property type="project" value="UniProtKB-KW"/>
</dbReference>
<comment type="caution">
    <text evidence="6">The sequence shown here is derived from an EMBL/GenBank/DDBJ whole genome shotgun (WGS) entry which is preliminary data.</text>
</comment>
<protein>
    <recommendedName>
        <fullName evidence="4 5">Large ribosomal subunit protein uL29</fullName>
    </recommendedName>
</protein>
<dbReference type="PROSITE" id="PS00579">
    <property type="entry name" value="RIBOSOMAL_L29"/>
    <property type="match status" value="1"/>
</dbReference>
<dbReference type="SUPFAM" id="SSF46561">
    <property type="entry name" value="Ribosomal protein L29 (L29p)"/>
    <property type="match status" value="1"/>
</dbReference>
<dbReference type="CDD" id="cd00427">
    <property type="entry name" value="Ribosomal_L29_HIP"/>
    <property type="match status" value="1"/>
</dbReference>
<evidence type="ECO:0000313" key="6">
    <source>
        <dbReference type="EMBL" id="RAK01945.1"/>
    </source>
</evidence>
<dbReference type="GO" id="GO:0003735">
    <property type="term" value="F:structural constituent of ribosome"/>
    <property type="evidence" value="ECO:0007669"/>
    <property type="project" value="InterPro"/>
</dbReference>
<dbReference type="Gene3D" id="1.10.287.310">
    <property type="match status" value="1"/>
</dbReference>
<evidence type="ECO:0000256" key="3">
    <source>
        <dbReference type="ARBA" id="ARBA00023274"/>
    </source>
</evidence>
<evidence type="ECO:0000313" key="7">
    <source>
        <dbReference type="Proteomes" id="UP000248790"/>
    </source>
</evidence>
<dbReference type="NCBIfam" id="TIGR00012">
    <property type="entry name" value="L29"/>
    <property type="match status" value="1"/>
</dbReference>
<dbReference type="RefSeq" id="WP_111626184.1">
    <property type="nucleotide sequence ID" value="NZ_QLMC01000001.1"/>
</dbReference>